<dbReference type="EMBL" id="PFSC01000075">
    <property type="protein sequence ID" value="PJC32639.1"/>
    <property type="molecule type" value="Genomic_DNA"/>
</dbReference>
<dbReference type="GO" id="GO:0003677">
    <property type="term" value="F:DNA binding"/>
    <property type="evidence" value="ECO:0007669"/>
    <property type="project" value="InterPro"/>
</dbReference>
<protein>
    <recommendedName>
        <fullName evidence="3">DNA polymerase III subunit gamma/tau</fullName>
        <ecNumber evidence="3">2.7.7.7</ecNumber>
    </recommendedName>
</protein>
<keyword evidence="3" id="KW-0067">ATP-binding</keyword>
<dbReference type="Pfam" id="PF13177">
    <property type="entry name" value="DNA_pol3_delta2"/>
    <property type="match status" value="1"/>
</dbReference>
<dbReference type="SUPFAM" id="SSF48019">
    <property type="entry name" value="post-AAA+ oligomerization domain-like"/>
    <property type="match status" value="1"/>
</dbReference>
<dbReference type="SUPFAM" id="SSF52540">
    <property type="entry name" value="P-loop containing nucleoside triphosphate hydrolases"/>
    <property type="match status" value="1"/>
</dbReference>
<dbReference type="InterPro" id="IPR027417">
    <property type="entry name" value="P-loop_NTPase"/>
</dbReference>
<dbReference type="InterPro" id="IPR003593">
    <property type="entry name" value="AAA+_ATPase"/>
</dbReference>
<dbReference type="GO" id="GO:0009360">
    <property type="term" value="C:DNA polymerase III complex"/>
    <property type="evidence" value="ECO:0007669"/>
    <property type="project" value="InterPro"/>
</dbReference>
<dbReference type="SMART" id="SM00382">
    <property type="entry name" value="AAA"/>
    <property type="match status" value="1"/>
</dbReference>
<dbReference type="EC" id="2.7.7.7" evidence="3"/>
<comment type="catalytic activity">
    <reaction evidence="2 3">
        <text>DNA(n) + a 2'-deoxyribonucleoside 5'-triphosphate = DNA(n+1) + diphosphate</text>
        <dbReference type="Rhea" id="RHEA:22508"/>
        <dbReference type="Rhea" id="RHEA-COMP:17339"/>
        <dbReference type="Rhea" id="RHEA-COMP:17340"/>
        <dbReference type="ChEBI" id="CHEBI:33019"/>
        <dbReference type="ChEBI" id="CHEBI:61560"/>
        <dbReference type="ChEBI" id="CHEBI:173112"/>
        <dbReference type="EC" id="2.7.7.7"/>
    </reaction>
</comment>
<keyword evidence="3" id="KW-0548">Nucleotidyltransferase</keyword>
<feature type="domain" description="AAA+ ATPase" evidence="4">
    <location>
        <begin position="37"/>
        <end position="193"/>
    </location>
</feature>
<dbReference type="PANTHER" id="PTHR11669:SF0">
    <property type="entry name" value="PROTEIN STICHEL-LIKE 2"/>
    <property type="match status" value="1"/>
</dbReference>
<keyword evidence="3" id="KW-0547">Nucleotide-binding</keyword>
<evidence type="ECO:0000256" key="1">
    <source>
        <dbReference type="ARBA" id="ARBA00022932"/>
    </source>
</evidence>
<dbReference type="GO" id="GO:0006261">
    <property type="term" value="P:DNA-templated DNA replication"/>
    <property type="evidence" value="ECO:0007669"/>
    <property type="project" value="TreeGrafter"/>
</dbReference>
<dbReference type="NCBIfam" id="TIGR02397">
    <property type="entry name" value="dnaX_nterm"/>
    <property type="match status" value="1"/>
</dbReference>
<keyword evidence="3" id="KW-0235">DNA replication</keyword>
<dbReference type="CDD" id="cd00009">
    <property type="entry name" value="AAA"/>
    <property type="match status" value="1"/>
</dbReference>
<comment type="caution">
    <text evidence="5">The sequence shown here is derived from an EMBL/GenBank/DDBJ whole genome shotgun (WGS) entry which is preliminary data.</text>
</comment>
<dbReference type="GO" id="GO:0005524">
    <property type="term" value="F:ATP binding"/>
    <property type="evidence" value="ECO:0007669"/>
    <property type="project" value="UniProtKB-KW"/>
</dbReference>
<gene>
    <name evidence="3 5" type="primary">dnaX</name>
    <name evidence="5" type="ORF">CO051_02830</name>
</gene>
<dbReference type="Gene3D" id="3.40.50.300">
    <property type="entry name" value="P-loop containing nucleotide triphosphate hydrolases"/>
    <property type="match status" value="1"/>
</dbReference>
<dbReference type="AlphaFoldDB" id="A0A2M8F026"/>
<comment type="similarity">
    <text evidence="3">Belongs to the DnaX/STICHEL family.</text>
</comment>
<keyword evidence="3" id="KW-0808">Transferase</keyword>
<dbReference type="GO" id="GO:0003887">
    <property type="term" value="F:DNA-directed DNA polymerase activity"/>
    <property type="evidence" value="ECO:0007669"/>
    <property type="project" value="UniProtKB-KW"/>
</dbReference>
<evidence type="ECO:0000256" key="3">
    <source>
        <dbReference type="RuleBase" id="RU364063"/>
    </source>
</evidence>
<evidence type="ECO:0000259" key="4">
    <source>
        <dbReference type="SMART" id="SM00382"/>
    </source>
</evidence>
<name>A0A2M8F026_9BACT</name>
<dbReference type="InterPro" id="IPR050238">
    <property type="entry name" value="DNA_Rep/Repair_Clamp_Loader"/>
</dbReference>
<proteinExistence type="inferred from homology"/>
<evidence type="ECO:0000313" key="6">
    <source>
        <dbReference type="Proteomes" id="UP000231383"/>
    </source>
</evidence>
<dbReference type="InterPro" id="IPR008921">
    <property type="entry name" value="DNA_pol3_clamp-load_cplx_C"/>
</dbReference>
<dbReference type="InterPro" id="IPR012763">
    <property type="entry name" value="DNA_pol_III_sug/sutau_N"/>
</dbReference>
<comment type="function">
    <text evidence="3">DNA polymerase III is a complex, multichain enzyme responsible for most of the replicative synthesis in bacteria. This DNA polymerase also exhibits 3' to 5' exonuclease activity.</text>
</comment>
<dbReference type="Gene3D" id="1.10.8.60">
    <property type="match status" value="1"/>
</dbReference>
<reference evidence="6" key="1">
    <citation type="submission" date="2017-09" db="EMBL/GenBank/DDBJ databases">
        <title>Depth-based differentiation of microbial function through sediment-hosted aquifers and enrichment of novel symbionts in the deep terrestrial subsurface.</title>
        <authorList>
            <person name="Probst A.J."/>
            <person name="Ladd B."/>
            <person name="Jarett J.K."/>
            <person name="Geller-Mcgrath D.E."/>
            <person name="Sieber C.M.K."/>
            <person name="Emerson J.B."/>
            <person name="Anantharaman K."/>
            <person name="Thomas B.C."/>
            <person name="Malmstrom R."/>
            <person name="Stieglmeier M."/>
            <person name="Klingl A."/>
            <person name="Woyke T."/>
            <person name="Ryan C.M."/>
            <person name="Banfield J.F."/>
        </authorList>
    </citation>
    <scope>NUCLEOTIDE SEQUENCE [LARGE SCALE GENOMIC DNA]</scope>
</reference>
<evidence type="ECO:0000256" key="2">
    <source>
        <dbReference type="ARBA" id="ARBA00049244"/>
    </source>
</evidence>
<comment type="subunit">
    <text evidence="3">DNA polymerase III contains a core (composed of alpha, epsilon and theta chains) that associates with a tau subunit. This core dimerizes to form the POLIII' complex. PolIII' associates with the gamma complex (composed of gamma, delta, delta', psi and chi chains) and with the beta chain to form the complete DNA polymerase III complex.</text>
</comment>
<accession>A0A2M8F026</accession>
<dbReference type="Proteomes" id="UP000231383">
    <property type="component" value="Unassembled WGS sequence"/>
</dbReference>
<dbReference type="PANTHER" id="PTHR11669">
    <property type="entry name" value="REPLICATION FACTOR C / DNA POLYMERASE III GAMMA-TAU SUBUNIT"/>
    <property type="match status" value="1"/>
</dbReference>
<sequence>MTKNIMFYLKYRPQTIHELDNSQIRERMMKLLASKEIPHALLFVGPKGMGKTSTARIFAKAVNCDENVFAGKGSSIEPCNTCVNCTTIDKSGSPDVVEQDAASNRGIDEIRKLIRESSFAPMSGRYRVYIIDEAHMITGDAFNALLKTLEEPPKSVIFILATTNEEKLPSTIISRCVRFPFGTAQSKDIVNMLKRIATQEKLDIPEDLMTMISNYSENSFRDATKLLEELVMQEKLTFETAEMYLGIRSKGMLIEIMQNGTLEDVMLWIEEFVTTGGNVKRVIEDTLNTLRVQLVAKSTGRTAEPHLSFSLKEISVLIKLFHEAYGNMRISPIEALPLELAVVEFYNGRKERVSS</sequence>
<keyword evidence="1 3" id="KW-0239">DNA-directed DNA polymerase</keyword>
<organism evidence="5 6">
    <name type="scientific">Candidatus Roizmanbacteria bacterium CG_4_9_14_0_2_um_filter_39_13</name>
    <dbReference type="NCBI Taxonomy" id="1974839"/>
    <lineage>
        <taxon>Bacteria</taxon>
        <taxon>Candidatus Roizmaniibacteriota</taxon>
    </lineage>
</organism>
<evidence type="ECO:0000313" key="5">
    <source>
        <dbReference type="EMBL" id="PJC32639.1"/>
    </source>
</evidence>